<keyword evidence="2" id="KW-1133">Transmembrane helix</keyword>
<feature type="compositionally biased region" description="Basic and acidic residues" evidence="1">
    <location>
        <begin position="86"/>
        <end position="102"/>
    </location>
</feature>
<organism evidence="4 5">
    <name type="scientific">Lyophyllum shimeji</name>
    <name type="common">Hon-shimeji</name>
    <name type="synonym">Tricholoma shimeji</name>
    <dbReference type="NCBI Taxonomy" id="47721"/>
    <lineage>
        <taxon>Eukaryota</taxon>
        <taxon>Fungi</taxon>
        <taxon>Dikarya</taxon>
        <taxon>Basidiomycota</taxon>
        <taxon>Agaricomycotina</taxon>
        <taxon>Agaricomycetes</taxon>
        <taxon>Agaricomycetidae</taxon>
        <taxon>Agaricales</taxon>
        <taxon>Tricholomatineae</taxon>
        <taxon>Lyophyllaceae</taxon>
        <taxon>Lyophyllum</taxon>
    </lineage>
</organism>
<comment type="caution">
    <text evidence="4">The sequence shown here is derived from an EMBL/GenBank/DDBJ whole genome shotgun (WGS) entry which is preliminary data.</text>
</comment>
<keyword evidence="2" id="KW-0812">Transmembrane</keyword>
<reference evidence="4" key="1">
    <citation type="submission" date="2022-07" db="EMBL/GenBank/DDBJ databases">
        <title>The genome of Lyophyllum shimeji provides insight into the initial evolution of ectomycorrhizal fungal genome.</title>
        <authorList>
            <person name="Kobayashi Y."/>
            <person name="Shibata T."/>
            <person name="Hirakawa H."/>
            <person name="Shigenobu S."/>
            <person name="Nishiyama T."/>
            <person name="Yamada A."/>
            <person name="Hasebe M."/>
            <person name="Kawaguchi M."/>
        </authorList>
    </citation>
    <scope>NUCLEOTIDE SEQUENCE</scope>
    <source>
        <strain evidence="4">AT787</strain>
    </source>
</reference>
<evidence type="ECO:0000259" key="3">
    <source>
        <dbReference type="Pfam" id="PF25534"/>
    </source>
</evidence>
<accession>A0A9P3PG51</accession>
<feature type="region of interest" description="Disordered" evidence="1">
    <location>
        <begin position="347"/>
        <end position="379"/>
    </location>
</feature>
<protein>
    <recommendedName>
        <fullName evidence="3">DUF7918 domain-containing protein</fullName>
    </recommendedName>
</protein>
<feature type="region of interest" description="Disordered" evidence="1">
    <location>
        <begin position="78"/>
        <end position="108"/>
    </location>
</feature>
<evidence type="ECO:0000256" key="2">
    <source>
        <dbReference type="SAM" id="Phobius"/>
    </source>
</evidence>
<dbReference type="Pfam" id="PF25534">
    <property type="entry name" value="DUF7918"/>
    <property type="match status" value="1"/>
</dbReference>
<dbReference type="InterPro" id="IPR057678">
    <property type="entry name" value="DUF7918"/>
</dbReference>
<keyword evidence="2" id="KW-0472">Membrane</keyword>
<name>A0A9P3PG51_LYOSH</name>
<gene>
    <name evidence="4" type="ORF">LshimejAT787_0203940</name>
</gene>
<dbReference type="AlphaFoldDB" id="A0A9P3PG51"/>
<keyword evidence="5" id="KW-1185">Reference proteome</keyword>
<evidence type="ECO:0000256" key="1">
    <source>
        <dbReference type="SAM" id="MobiDB-lite"/>
    </source>
</evidence>
<feature type="region of interest" description="Disordered" evidence="1">
    <location>
        <begin position="409"/>
        <end position="434"/>
    </location>
</feature>
<dbReference type="OrthoDB" id="3237202at2759"/>
<evidence type="ECO:0000313" key="5">
    <source>
        <dbReference type="Proteomes" id="UP001063166"/>
    </source>
</evidence>
<evidence type="ECO:0000313" key="4">
    <source>
        <dbReference type="EMBL" id="GLB34829.1"/>
    </source>
</evidence>
<proteinExistence type="predicted"/>
<dbReference type="Proteomes" id="UP001063166">
    <property type="component" value="Unassembled WGS sequence"/>
</dbReference>
<dbReference type="EMBL" id="BRPK01000002">
    <property type="protein sequence ID" value="GLB34829.1"/>
    <property type="molecule type" value="Genomic_DNA"/>
</dbReference>
<feature type="domain" description="DUF7918" evidence="3">
    <location>
        <begin position="145"/>
        <end position="342"/>
    </location>
</feature>
<sequence>MMFQVANRRVPEVRGGNDIWIGRTLLVGCVFAGMASADATFFGLLVVFFGSSMSLSEQEALRLELDAICGYWESAGVESVSNSGSHDLRQSKRDRDLTDLRSKVQPTGHPEEFHDCTLTISRARQARCSLGVLGAGMLTHRGFSAWIVVDGKPLPEYLVAVDSNANRVSCWIPSEEGKHFAVHWQDHGGKVDTCAFITLDGFVVPGRFLFGEGVASRQGVRTSPTTERPFVFRKVDETASETSSECSSQGIGVVALRIKQVARVDLRPANPILELPRTVLGKRKAGDFCVGFGEENRSDQQFPSTWSVVPHDKTVPGAKQPSTYVTFVFRYRSREFLVTQGIATEPEPVRVPPPRRAPPPRKKAKIAMIPPLGPYPRPTQDMRRAVSCKVEPNKNAGFPGQGLLVFDGATIDGPWGDSGDSSPEAGFSQSSGTD</sequence>
<feature type="transmembrane region" description="Helical" evidence="2">
    <location>
        <begin position="20"/>
        <end position="49"/>
    </location>
</feature>